<dbReference type="OMA" id="CTRSNDI"/>
<dbReference type="ExpressionAtlas" id="F4KFT8">
    <property type="expression patterns" value="baseline and differential"/>
</dbReference>
<dbReference type="RefSeq" id="NP_198299.2">
    <property type="nucleotide sequence ID" value="NM_122838.2"/>
</dbReference>
<dbReference type="GeneID" id="833234"/>
<reference evidence="5" key="2">
    <citation type="journal article" date="2017" name="Plant J.">
        <title>Araport11: a complete reannotation of the Arabidopsis thaliana reference genome.</title>
        <authorList>
            <person name="Cheng C.Y."/>
            <person name="Krishnakumar V."/>
            <person name="Chan A.P."/>
            <person name="Thibaud-Nissen F."/>
            <person name="Schobel S."/>
            <person name="Town C.D."/>
        </authorList>
    </citation>
    <scope>GENOME REANNOTATION</scope>
    <source>
        <strain evidence="5">cv. Columbia</strain>
    </source>
</reference>
<dbReference type="Gene3D" id="1.20.120.330">
    <property type="entry name" value="Nucleotidyltransferases domain 2"/>
    <property type="match status" value="1"/>
</dbReference>
<evidence type="ECO:0000256" key="2">
    <source>
        <dbReference type="SAM" id="MobiDB-lite"/>
    </source>
</evidence>
<dbReference type="PaxDb" id="3702-AT5G32590.1"/>
<dbReference type="KEGG" id="ath:AT5G32590"/>
<evidence type="ECO:0000313" key="4">
    <source>
        <dbReference type="EMBL" id="AED93885.1"/>
    </source>
</evidence>
<feature type="region of interest" description="Disordered" evidence="2">
    <location>
        <begin position="314"/>
        <end position="419"/>
    </location>
</feature>
<evidence type="ECO:0000256" key="1">
    <source>
        <dbReference type="SAM" id="Coils"/>
    </source>
</evidence>
<dbReference type="InParanoid" id="F4KFT8"/>
<sequence length="761" mass="85006">MNFEIERPESPSFDDVGSSNNLCTRSNDIAGPHYQSTCTLQSLNRLGELCRIPAEVMKDLQTPEPTESPEDHRPGFFCVYEIYFKGCGLTFPLPEALVRYLAALEIALPQLTPNLLWTILGIITIAAEAGYVIGVPELNELLNVRRSSKKVGYFSAYPNANRNLISHLPNKDENEHHPWFLVKKSPTSIGNLPDLLPSKWTTKPAFIAPTLSTVEFGEFFKIVIEGETLWNSFTFDRFIEANHKLRMRPPGHLLQLPLPPPLPQGTSARAIAARRKTLSKSIVEACETNKTFLQSAVDKKEYSRTLLVDDGSAEGARSAGAYRPTPHREGHSGRLSHRERSPHRDSPRPASRTGLSSERLADLIQKKRDRSTGDSSSPKRDKTRAQTDRSPRLSAPSRSMGPPPPVTVSPSSGSGDAGTKVILVPQTKSLTAMETEGNVFRCFKTRKDTILPAFDRWRPANNKLNDMIEYYERLLLDREKEVMTWKDNYSSLESDLRSSNDARQKLEDQLDNLSSELMKSNGELQDQYQRYDKIQEELSTARDTLSESESSAYDLSNQLSELQLKYQAVANYRDAKLARSASKARKEVKGRGMELIQGAIIFIQTEKVRTELESDIKEYESNLLLLDQTHEDDFSEKQERNELKTVLEEKRSRLAVLPSSSFNPQQFEEFYTESPPLDQSGPSDPMEPEAPIVPVTIPEAVAIPPELPPSANSEKVVIEDDDGSDSGVPSEQPTTGESGENKTVAADPEPAQPELGVPENL</sequence>
<feature type="compositionally biased region" description="Basic and acidic residues" evidence="2">
    <location>
        <begin position="326"/>
        <end position="347"/>
    </location>
</feature>
<dbReference type="SMR" id="F4KFT8"/>
<dbReference type="EMBL" id="CP002688">
    <property type="protein sequence ID" value="AED93885.1"/>
    <property type="molecule type" value="Genomic_DNA"/>
</dbReference>
<feature type="coiled-coil region" evidence="1">
    <location>
        <begin position="489"/>
        <end position="551"/>
    </location>
</feature>
<feature type="compositionally biased region" description="Polar residues" evidence="2">
    <location>
        <begin position="727"/>
        <end position="738"/>
    </location>
</feature>
<accession>F4KFT8</accession>
<proteinExistence type="predicted"/>
<name>F4KFT8_ARATH</name>
<dbReference type="HOGENOM" id="CLU_026408_0_0_1"/>
<keyword evidence="1" id="KW-0175">Coiled coil</keyword>
<feature type="region of interest" description="Disordered" evidence="2">
    <location>
        <begin position="672"/>
        <end position="761"/>
    </location>
</feature>
<feature type="compositionally biased region" description="Basic and acidic residues" evidence="2">
    <location>
        <begin position="359"/>
        <end position="391"/>
    </location>
</feature>
<reference evidence="4 5" key="1">
    <citation type="journal article" date="2000" name="Nature">
        <title>Sequence and analysis of chromosome 5 of the plant Arabidopsis thaliana.</title>
        <authorList>
            <consortium name="Kazusa DNA Research Institute"/>
            <consortium name="Cold Spring Harbor and Washington University in St Louis Sequencing Consortium"/>
            <consortium name="European Union Arabidopsis Genome Sequencing Consortium"/>
            <person name="Tabata S."/>
            <person name="Kaneko T."/>
            <person name="Nakamura Y."/>
            <person name="Kotani H."/>
            <person name="Kato T."/>
            <person name="Asamizu E."/>
            <person name="Miyajima N."/>
            <person name="Sasamoto S."/>
            <person name="Kimura T."/>
            <person name="Hosouchi T."/>
            <person name="Kawashima K."/>
            <person name="Kohara M."/>
            <person name="Matsumoto M."/>
            <person name="Matsuno A."/>
            <person name="Muraki A."/>
            <person name="Nakayama S."/>
            <person name="Nakazaki N."/>
            <person name="Naruo K."/>
            <person name="Okumura S."/>
            <person name="Shinpo S."/>
            <person name="Takeuchi C."/>
            <person name="Wada T."/>
            <person name="Watanabe A."/>
            <person name="Yamada M."/>
            <person name="Yasuda M."/>
            <person name="Sato S."/>
            <person name="de la Bastide M."/>
            <person name="Huang E."/>
            <person name="Spiegel L."/>
            <person name="Gnoj L."/>
            <person name="O'Shaughnessy A."/>
            <person name="Preston R."/>
            <person name="Habermann K."/>
            <person name="Murray J."/>
            <person name="Johnson D."/>
            <person name="Rohlfing T."/>
            <person name="Nelson J."/>
            <person name="Stoneking T."/>
            <person name="Pepin K."/>
            <person name="Spieth J."/>
            <person name="Sekhon M."/>
            <person name="Armstrong J."/>
            <person name="Becker M."/>
            <person name="Belter E."/>
            <person name="Cordum H."/>
            <person name="Cordes M."/>
            <person name="Courtney L."/>
            <person name="Courtney W."/>
            <person name="Dante M."/>
            <person name="Du H."/>
            <person name="Edwards J."/>
            <person name="Fryman J."/>
            <person name="Haakensen B."/>
            <person name="Lamar E."/>
            <person name="Latreille P."/>
            <person name="Leonard S."/>
            <person name="Meyer R."/>
            <person name="Mulvaney E."/>
            <person name="Ozersky P."/>
            <person name="Riley A."/>
            <person name="Strowmatt C."/>
            <person name="Wagner-McPherson C."/>
            <person name="Wollam A."/>
            <person name="Yoakum M."/>
            <person name="Bell M."/>
            <person name="Dedhia N."/>
            <person name="Parnell L."/>
            <person name="Shah R."/>
            <person name="Rodriguez M."/>
            <person name="See L.H."/>
            <person name="Vil D."/>
            <person name="Baker J."/>
            <person name="Kirchoff K."/>
            <person name="Toth K."/>
            <person name="King L."/>
            <person name="Bahret A."/>
            <person name="Miller B."/>
            <person name="Marra M."/>
            <person name="Martienssen R."/>
            <person name="McCombie W.R."/>
            <person name="Wilson R.K."/>
            <person name="Murphy G."/>
            <person name="Bancroft I."/>
            <person name="Volckaert G."/>
            <person name="Wambutt R."/>
            <person name="Dusterhoft A."/>
            <person name="Stiekema W."/>
            <person name="Pohl T."/>
            <person name="Entian K.D."/>
            <person name="Terryn N."/>
            <person name="Hartley N."/>
            <person name="Bent E."/>
            <person name="Johnson S."/>
            <person name="Langham S.A."/>
            <person name="McCullagh B."/>
            <person name="Robben J."/>
            <person name="Grymonprez B."/>
            <person name="Zimmermann W."/>
            <person name="Ramsperger U."/>
            <person name="Wedler H."/>
            <person name="Balke K."/>
            <person name="Wedler E."/>
            <person name="Peters S."/>
            <person name="van Staveren M."/>
            <person name="Dirkse W."/>
            <person name="Mooijman P."/>
            <person name="Lankhorst R.K."/>
            <person name="Weitzenegger T."/>
            <person name="Bothe G."/>
            <person name="Rose M."/>
            <person name="Hauf J."/>
            <person name="Berneiser S."/>
            <person name="Hempel S."/>
            <person name="Feldpausch M."/>
            <person name="Lamberth S."/>
            <person name="Villarroel R."/>
            <person name="Gielen J."/>
            <person name="Ardiles W."/>
            <person name="Bents O."/>
            <person name="Lemcke K."/>
            <person name="Kolesov G."/>
            <person name="Mayer K."/>
            <person name="Rudd S."/>
            <person name="Schoof H."/>
            <person name="Schueller C."/>
            <person name="Zaccaria P."/>
            <person name="Mewes H.W."/>
            <person name="Bevan M."/>
            <person name="Fransz P."/>
        </authorList>
    </citation>
    <scope>NUCLEOTIDE SEQUENCE [LARGE SCALE GENOMIC DNA]</scope>
    <source>
        <strain evidence="5">cv. Columbia</strain>
    </source>
</reference>
<evidence type="ECO:0000313" key="3">
    <source>
        <dbReference type="Araport" id="AT5G32590"/>
    </source>
</evidence>
<dbReference type="Proteomes" id="UP000006548">
    <property type="component" value="Chromosome 5"/>
</dbReference>
<dbReference type="Araport" id="AT5G32590"/>
<dbReference type="iPTMnet" id="F4KFT8"/>
<dbReference type="TAIR" id="AT5G32590"/>
<feature type="coiled-coil region" evidence="1">
    <location>
        <begin position="602"/>
        <end position="629"/>
    </location>
</feature>
<dbReference type="AlphaFoldDB" id="F4KFT8"/>
<gene>
    <name evidence="3 4" type="ordered locus">At5g32590</name>
    <name evidence="4" type="ORF">F3D18.80</name>
    <name evidence="4" type="ORF">F3D18_80</name>
</gene>
<protein>
    <submittedName>
        <fullName evidence="4">Myosin heavy chain-like protein</fullName>
    </submittedName>
</protein>
<organism evidence="4 5">
    <name type="scientific">Arabidopsis thaliana</name>
    <name type="common">Mouse-ear cress</name>
    <dbReference type="NCBI Taxonomy" id="3702"/>
    <lineage>
        <taxon>Eukaryota</taxon>
        <taxon>Viridiplantae</taxon>
        <taxon>Streptophyta</taxon>
        <taxon>Embryophyta</taxon>
        <taxon>Tracheophyta</taxon>
        <taxon>Spermatophyta</taxon>
        <taxon>Magnoliopsida</taxon>
        <taxon>eudicotyledons</taxon>
        <taxon>Gunneridae</taxon>
        <taxon>Pentapetalae</taxon>
        <taxon>rosids</taxon>
        <taxon>malvids</taxon>
        <taxon>Brassicales</taxon>
        <taxon>Brassicaceae</taxon>
        <taxon>Camelineae</taxon>
        <taxon>Arabidopsis</taxon>
    </lineage>
</organism>
<evidence type="ECO:0000313" key="5">
    <source>
        <dbReference type="Proteomes" id="UP000006548"/>
    </source>
</evidence>
<keyword evidence="5" id="KW-1185">Reference proteome</keyword>